<evidence type="ECO:0000256" key="3">
    <source>
        <dbReference type="PROSITE-ProRule" id="PRU00497"/>
    </source>
</evidence>
<name>A0ABN8HVT8_9NEOP</name>
<feature type="non-terminal residue" evidence="5">
    <location>
        <position position="287"/>
    </location>
</feature>
<evidence type="ECO:0000256" key="2">
    <source>
        <dbReference type="ARBA" id="ARBA00022729"/>
    </source>
</evidence>
<organism evidence="5 6">
    <name type="scientific">Iphiclides podalirius</name>
    <name type="common">scarce swallowtail</name>
    <dbReference type="NCBI Taxonomy" id="110791"/>
    <lineage>
        <taxon>Eukaryota</taxon>
        <taxon>Metazoa</taxon>
        <taxon>Ecdysozoa</taxon>
        <taxon>Arthropoda</taxon>
        <taxon>Hexapoda</taxon>
        <taxon>Insecta</taxon>
        <taxon>Pterygota</taxon>
        <taxon>Neoptera</taxon>
        <taxon>Endopterygota</taxon>
        <taxon>Lepidoptera</taxon>
        <taxon>Glossata</taxon>
        <taxon>Ditrysia</taxon>
        <taxon>Papilionoidea</taxon>
        <taxon>Papilionidae</taxon>
        <taxon>Papilioninae</taxon>
        <taxon>Iphiclides</taxon>
    </lineage>
</organism>
<evidence type="ECO:0008006" key="7">
    <source>
        <dbReference type="Google" id="ProtNLM"/>
    </source>
</evidence>
<dbReference type="EMBL" id="OW152826">
    <property type="protein sequence ID" value="CAH2042159.1"/>
    <property type="molecule type" value="Genomic_DNA"/>
</dbReference>
<accession>A0ABN8HVT8</accession>
<evidence type="ECO:0000256" key="1">
    <source>
        <dbReference type="ARBA" id="ARBA00022460"/>
    </source>
</evidence>
<dbReference type="InterPro" id="IPR000618">
    <property type="entry name" value="Insect_cuticle"/>
</dbReference>
<reference evidence="5" key="1">
    <citation type="submission" date="2022-03" db="EMBL/GenBank/DDBJ databases">
        <authorList>
            <person name="Martin H S."/>
        </authorList>
    </citation>
    <scope>NUCLEOTIDE SEQUENCE</scope>
</reference>
<keyword evidence="2 4" id="KW-0732">Signal</keyword>
<proteinExistence type="predicted"/>
<dbReference type="PROSITE" id="PS00233">
    <property type="entry name" value="CHIT_BIND_RR_1"/>
    <property type="match status" value="1"/>
</dbReference>
<dbReference type="PRINTS" id="PR00947">
    <property type="entry name" value="CUTICLE"/>
</dbReference>
<dbReference type="PROSITE" id="PS51155">
    <property type="entry name" value="CHIT_BIND_RR_2"/>
    <property type="match status" value="1"/>
</dbReference>
<protein>
    <recommendedName>
        <fullName evidence="7">Cuticle protein</fullName>
    </recommendedName>
</protein>
<dbReference type="InterPro" id="IPR031311">
    <property type="entry name" value="CHIT_BIND_RR_consensus"/>
</dbReference>
<evidence type="ECO:0000256" key="4">
    <source>
        <dbReference type="SAM" id="SignalP"/>
    </source>
</evidence>
<dbReference type="PANTHER" id="PTHR12236">
    <property type="entry name" value="STRUCTURAL CONTITUENT OF CUTICLE"/>
    <property type="match status" value="1"/>
</dbReference>
<evidence type="ECO:0000313" key="5">
    <source>
        <dbReference type="EMBL" id="CAH2042159.1"/>
    </source>
</evidence>
<dbReference type="PANTHER" id="PTHR12236:SF81">
    <property type="entry name" value="CUTICLE PROTEIN 19-LIKE PROTEIN"/>
    <property type="match status" value="1"/>
</dbReference>
<evidence type="ECO:0000313" key="6">
    <source>
        <dbReference type="Proteomes" id="UP000837857"/>
    </source>
</evidence>
<sequence>MAVQLLTPGGCLASSKMNYCLAVTCLLALAATSKADGTLDGLIYAPGHSSPDYYAYPSYAFEYAVKDPNTGDNKAQWEKRDGDTVKGAYSLVEPDGSLRVVEYWADAKSGFNAVVKRVGPNLHPASAPEYKAPIRVLSKAVVAPISVGPVAKIDALSSAPVISGSLYGGAVSTAALYKAAPIVKSVAPIAPAYKAPFVQQIIAEPYPRAPIYTEPIYNPVPIKSQPVMDQSYLAQWPLLKDSLSLNSLASLGDGLLKDSLIDSGSGYDLGYGPLLSSWGSLGLGLKH</sequence>
<keyword evidence="1 3" id="KW-0193">Cuticle</keyword>
<keyword evidence="6" id="KW-1185">Reference proteome</keyword>
<dbReference type="InterPro" id="IPR051217">
    <property type="entry name" value="Insect_Cuticle_Struc_Prot"/>
</dbReference>
<gene>
    <name evidence="5" type="ORF">IPOD504_LOCUS3622</name>
</gene>
<feature type="signal peptide" evidence="4">
    <location>
        <begin position="1"/>
        <end position="35"/>
    </location>
</feature>
<feature type="chain" id="PRO_5045240052" description="Cuticle protein" evidence="4">
    <location>
        <begin position="36"/>
        <end position="287"/>
    </location>
</feature>
<dbReference type="Pfam" id="PF00379">
    <property type="entry name" value="Chitin_bind_4"/>
    <property type="match status" value="1"/>
</dbReference>
<dbReference type="Proteomes" id="UP000837857">
    <property type="component" value="Chromosome 14"/>
</dbReference>